<dbReference type="PROSITE" id="PS00018">
    <property type="entry name" value="EF_HAND_1"/>
    <property type="match status" value="2"/>
</dbReference>
<sequence>MKSAFPALFALCLAGTPLWAEAPAFMKRMDVDQNGFLTLGELEEYRTNVFKTFDKNSDGALDSSEYTAFDEARAAAAKETGAPLQLRSVHGLAREYTDLNLDGKVTRDEFREALTRWFKTHDKNKDGMLGQGDF</sequence>
<name>A0A0P1I236_9RHOB</name>
<feature type="domain" description="EF-hand" evidence="2">
    <location>
        <begin position="109"/>
        <end position="134"/>
    </location>
</feature>
<evidence type="ECO:0000256" key="1">
    <source>
        <dbReference type="SAM" id="SignalP"/>
    </source>
</evidence>
<dbReference type="PROSITE" id="PS50222">
    <property type="entry name" value="EF_HAND_2"/>
    <property type="match status" value="2"/>
</dbReference>
<dbReference type="EMBL" id="CYTW01000001">
    <property type="protein sequence ID" value="CUJ85226.1"/>
    <property type="molecule type" value="Genomic_DNA"/>
</dbReference>
<accession>A0A0P1I236</accession>
<proteinExistence type="predicted"/>
<gene>
    <name evidence="3" type="ORF">PH7735_00466</name>
</gene>
<evidence type="ECO:0000259" key="2">
    <source>
        <dbReference type="PROSITE" id="PS50222"/>
    </source>
</evidence>
<dbReference type="GO" id="GO:0005509">
    <property type="term" value="F:calcium ion binding"/>
    <property type="evidence" value="ECO:0007669"/>
    <property type="project" value="InterPro"/>
</dbReference>
<dbReference type="RefSeq" id="WP_058309702.1">
    <property type="nucleotide sequence ID" value="NZ_CYTW01000001.1"/>
</dbReference>
<dbReference type="GeneID" id="83879547"/>
<dbReference type="InterPro" id="IPR011992">
    <property type="entry name" value="EF-hand-dom_pair"/>
</dbReference>
<protein>
    <submittedName>
        <fullName evidence="3">EF hand</fullName>
    </submittedName>
</protein>
<dbReference type="SUPFAM" id="SSF47473">
    <property type="entry name" value="EF-hand"/>
    <property type="match status" value="1"/>
</dbReference>
<dbReference type="Proteomes" id="UP000051870">
    <property type="component" value="Unassembled WGS sequence"/>
</dbReference>
<dbReference type="STRING" id="1715693.PH7735_00466"/>
<evidence type="ECO:0000313" key="3">
    <source>
        <dbReference type="EMBL" id="CUJ85226.1"/>
    </source>
</evidence>
<feature type="chain" id="PRO_5006064805" evidence="1">
    <location>
        <begin position="21"/>
        <end position="134"/>
    </location>
</feature>
<dbReference type="AlphaFoldDB" id="A0A0P1I236"/>
<keyword evidence="4" id="KW-1185">Reference proteome</keyword>
<feature type="domain" description="EF-hand" evidence="2">
    <location>
        <begin position="41"/>
        <end position="76"/>
    </location>
</feature>
<reference evidence="4" key="1">
    <citation type="submission" date="2015-09" db="EMBL/GenBank/DDBJ databases">
        <authorList>
            <person name="Rodrigo-Torres Lidia"/>
            <person name="Arahal R.David."/>
        </authorList>
    </citation>
    <scope>NUCLEOTIDE SEQUENCE [LARGE SCALE GENOMIC DNA]</scope>
    <source>
        <strain evidence="4">CECT 7735</strain>
    </source>
</reference>
<dbReference type="Pfam" id="PF13202">
    <property type="entry name" value="EF-hand_5"/>
    <property type="match status" value="2"/>
</dbReference>
<keyword evidence="1" id="KW-0732">Signal</keyword>
<dbReference type="InterPro" id="IPR018247">
    <property type="entry name" value="EF_Hand_1_Ca_BS"/>
</dbReference>
<evidence type="ECO:0000313" key="4">
    <source>
        <dbReference type="Proteomes" id="UP000051870"/>
    </source>
</evidence>
<dbReference type="InterPro" id="IPR002048">
    <property type="entry name" value="EF_hand_dom"/>
</dbReference>
<organism evidence="3 4">
    <name type="scientific">Shimia thalassica</name>
    <dbReference type="NCBI Taxonomy" id="1715693"/>
    <lineage>
        <taxon>Bacteria</taxon>
        <taxon>Pseudomonadati</taxon>
        <taxon>Pseudomonadota</taxon>
        <taxon>Alphaproteobacteria</taxon>
        <taxon>Rhodobacterales</taxon>
        <taxon>Roseobacteraceae</taxon>
    </lineage>
</organism>
<feature type="signal peptide" evidence="1">
    <location>
        <begin position="1"/>
        <end position="20"/>
    </location>
</feature>
<dbReference type="Gene3D" id="1.10.238.10">
    <property type="entry name" value="EF-hand"/>
    <property type="match status" value="1"/>
</dbReference>